<proteinExistence type="predicted"/>
<accession>A0A428JEU8</accession>
<dbReference type="OrthoDB" id="878332at2"/>
<dbReference type="AlphaFoldDB" id="A0A428JEU8"/>
<evidence type="ECO:0000313" key="1">
    <source>
        <dbReference type="EMBL" id="RSK31076.1"/>
    </source>
</evidence>
<protein>
    <recommendedName>
        <fullName evidence="3">DUF3575 domain-containing protein</fullName>
    </recommendedName>
</protein>
<name>A0A428JEU8_9BACT</name>
<dbReference type="Proteomes" id="UP000280066">
    <property type="component" value="Unassembled WGS sequence"/>
</dbReference>
<gene>
    <name evidence="1" type="ORF">EI290_13725</name>
</gene>
<evidence type="ECO:0000313" key="2">
    <source>
        <dbReference type="Proteomes" id="UP000280066"/>
    </source>
</evidence>
<reference evidence="1 2" key="1">
    <citation type="submission" date="2018-12" db="EMBL/GenBank/DDBJ databases">
        <authorList>
            <person name="Feng G."/>
            <person name="Zhu H."/>
        </authorList>
    </citation>
    <scope>NUCLEOTIDE SEQUENCE [LARGE SCALE GENOMIC DNA]</scope>
    <source>
        <strain evidence="1 2">9PBR-2</strain>
    </source>
</reference>
<keyword evidence="2" id="KW-1185">Reference proteome</keyword>
<evidence type="ECO:0008006" key="3">
    <source>
        <dbReference type="Google" id="ProtNLM"/>
    </source>
</evidence>
<comment type="caution">
    <text evidence="1">The sequence shown here is derived from an EMBL/GenBank/DDBJ whole genome shotgun (WGS) entry which is preliminary data.</text>
</comment>
<organism evidence="1 2">
    <name type="scientific">Hymenobacter metallilatus</name>
    <dbReference type="NCBI Taxonomy" id="2493666"/>
    <lineage>
        <taxon>Bacteria</taxon>
        <taxon>Pseudomonadati</taxon>
        <taxon>Bacteroidota</taxon>
        <taxon>Cytophagia</taxon>
        <taxon>Cytophagales</taxon>
        <taxon>Hymenobacteraceae</taxon>
        <taxon>Hymenobacter</taxon>
    </lineage>
</organism>
<sequence length="216" mass="23542">MPAVLAMLAPHLVTAQTTDTTTATQQAQPAAAGSGTLVRLGTGLTRGFELGGYRGLSVPLVLGLEHHVSSAVSVYANAFGGMELGRRTYFDGPPTSFIGDYGLDLGVKYYYNQEKRRQKGRVTGSFEGNYLALHSNSTFNPDAYRTYRYSTLTVVWGMQRRIGKYGWFEAYVGGGIGREPGYTYNGYYGPTKQAAWFGFAPELGIKFSLGSRLTSH</sequence>
<dbReference type="EMBL" id="RWIS01000009">
    <property type="protein sequence ID" value="RSK31076.1"/>
    <property type="molecule type" value="Genomic_DNA"/>
</dbReference>